<name>A0A1I0PFK9_9FIRM</name>
<dbReference type="OrthoDB" id="9801841at2"/>
<protein>
    <submittedName>
        <fullName evidence="2">Protein phosphatase</fullName>
    </submittedName>
</protein>
<dbReference type="PROSITE" id="PS51746">
    <property type="entry name" value="PPM_2"/>
    <property type="match status" value="1"/>
</dbReference>
<dbReference type="SMART" id="SM00331">
    <property type="entry name" value="PP2C_SIG"/>
    <property type="match status" value="1"/>
</dbReference>
<dbReference type="AlphaFoldDB" id="A0A1I0PFK9"/>
<dbReference type="SMART" id="SM00332">
    <property type="entry name" value="PP2Cc"/>
    <property type="match status" value="1"/>
</dbReference>
<dbReference type="InterPro" id="IPR015655">
    <property type="entry name" value="PP2C"/>
</dbReference>
<evidence type="ECO:0000313" key="2">
    <source>
        <dbReference type="EMBL" id="SEW13037.1"/>
    </source>
</evidence>
<dbReference type="RefSeq" id="WP_092452348.1">
    <property type="nucleotide sequence ID" value="NZ_FOJI01000005.1"/>
</dbReference>
<gene>
    <name evidence="2" type="ORF">SAMN05421659_10544</name>
</gene>
<dbReference type="InterPro" id="IPR036457">
    <property type="entry name" value="PPM-type-like_dom_sf"/>
</dbReference>
<proteinExistence type="predicted"/>
<dbReference type="SUPFAM" id="SSF81606">
    <property type="entry name" value="PP2C-like"/>
    <property type="match status" value="1"/>
</dbReference>
<dbReference type="GO" id="GO:0004722">
    <property type="term" value="F:protein serine/threonine phosphatase activity"/>
    <property type="evidence" value="ECO:0007669"/>
    <property type="project" value="InterPro"/>
</dbReference>
<dbReference type="STRING" id="99656.SAMN05421659_10544"/>
<dbReference type="Pfam" id="PF13672">
    <property type="entry name" value="PP2C_2"/>
    <property type="match status" value="1"/>
</dbReference>
<evidence type="ECO:0000259" key="1">
    <source>
        <dbReference type="PROSITE" id="PS51746"/>
    </source>
</evidence>
<dbReference type="Proteomes" id="UP000199701">
    <property type="component" value="Unassembled WGS sequence"/>
</dbReference>
<accession>A0A1I0PFK9</accession>
<dbReference type="EMBL" id="FOJI01000005">
    <property type="protein sequence ID" value="SEW13037.1"/>
    <property type="molecule type" value="Genomic_DNA"/>
</dbReference>
<reference evidence="2 3" key="1">
    <citation type="submission" date="2016-10" db="EMBL/GenBank/DDBJ databases">
        <authorList>
            <person name="de Groot N.N."/>
        </authorList>
    </citation>
    <scope>NUCLEOTIDE SEQUENCE [LARGE SCALE GENOMIC DNA]</scope>
    <source>
        <strain evidence="2 3">DSM 9179</strain>
    </source>
</reference>
<feature type="domain" description="PPM-type phosphatase" evidence="1">
    <location>
        <begin position="8"/>
        <end position="246"/>
    </location>
</feature>
<evidence type="ECO:0000313" key="3">
    <source>
        <dbReference type="Proteomes" id="UP000199701"/>
    </source>
</evidence>
<keyword evidence="3" id="KW-1185">Reference proteome</keyword>
<sequence length="248" mass="27983">MKKLKLCVSGITDVGAVKNVNQDSFVYKVVDAGECFAGIFAVADGVGGLEKGEVASSMAISNINRWWENEFKNHYHDQEYLIRTLIDCFKNTNIEIINMAKRNEIKAATTLTVLFIYKNNYFIVHIGDSRIYKINGLFNRKIDQITQDHSCIIDKQINGRTIKKSVLTECLGNKEQCNHFCAMSPIKKNDIFIVCSDGIYKTMTDNKILDLINQNKNDIQNVCQSLVDTVKLNGETDNISVIAIKVND</sequence>
<dbReference type="CDD" id="cd00143">
    <property type="entry name" value="PP2Cc"/>
    <property type="match status" value="1"/>
</dbReference>
<dbReference type="PANTHER" id="PTHR47992">
    <property type="entry name" value="PROTEIN PHOSPHATASE"/>
    <property type="match status" value="1"/>
</dbReference>
<organism evidence="2 3">
    <name type="scientific">[Clostridium] fimetarium</name>
    <dbReference type="NCBI Taxonomy" id="99656"/>
    <lineage>
        <taxon>Bacteria</taxon>
        <taxon>Bacillati</taxon>
        <taxon>Bacillota</taxon>
        <taxon>Clostridia</taxon>
        <taxon>Lachnospirales</taxon>
        <taxon>Lachnospiraceae</taxon>
    </lineage>
</organism>
<dbReference type="Gene3D" id="3.60.40.10">
    <property type="entry name" value="PPM-type phosphatase domain"/>
    <property type="match status" value="1"/>
</dbReference>
<dbReference type="InterPro" id="IPR001932">
    <property type="entry name" value="PPM-type_phosphatase-like_dom"/>
</dbReference>